<sequence length="336" mass="38684">MKLIKTSTILFCLLTNVTNVYGQDNKEIKEQDSISKKAYIYLTQQFSVASPLNVEYTYATPTKFTSKTDGNKTDGNRINHYSQLNISTNINILKKKNWILSTTLGYKNTNMDIEFAEPTFQETKNVDINAHYLYESLNLAYSTKLFNKPTFLSSSLIFDGSDKYFGRVKGLVTGNILLKSTDRTKILVGLGLNIDEGTKTPVIPMFTLQHRFNNDFFADIILPKQILFRMHPFKNSRLSIGTELEANTFYLYLLNPNNLSEKYEYRQVDLNNGLKYEYLLKHNFIITAKTGVKTLITNGLFNKKDTFDDKIFSSTQDPSFYFNLGLSYNPFVKKRK</sequence>
<dbReference type="AlphaFoldDB" id="A0A376G218"/>
<proteinExistence type="predicted"/>
<evidence type="ECO:0000313" key="2">
    <source>
        <dbReference type="Proteomes" id="UP000254737"/>
    </source>
</evidence>
<name>A0A376G218_9FLAO</name>
<accession>A0A376G218</accession>
<dbReference type="EMBL" id="UFXS01000001">
    <property type="protein sequence ID" value="STD53037.1"/>
    <property type="molecule type" value="Genomic_DNA"/>
</dbReference>
<gene>
    <name evidence="1" type="ORF">NCTC13456_00254</name>
</gene>
<dbReference type="Proteomes" id="UP000254737">
    <property type="component" value="Unassembled WGS sequence"/>
</dbReference>
<dbReference type="RefSeq" id="WP_114998208.1">
    <property type="nucleotide sequence ID" value="NZ_UFXS01000001.1"/>
</dbReference>
<reference evidence="1 2" key="1">
    <citation type="submission" date="2018-06" db="EMBL/GenBank/DDBJ databases">
        <authorList>
            <consortium name="Pathogen Informatics"/>
            <person name="Doyle S."/>
        </authorList>
    </citation>
    <scope>NUCLEOTIDE SEQUENCE [LARGE SCALE GENOMIC DNA]</scope>
    <source>
        <strain evidence="1 2">NCTC13456</strain>
    </source>
</reference>
<evidence type="ECO:0000313" key="1">
    <source>
        <dbReference type="EMBL" id="STD53037.1"/>
    </source>
</evidence>
<dbReference type="STRING" id="343874.GCA_000805695_00698"/>
<organism evidence="1 2">
    <name type="scientific">Empedobacter falsenii</name>
    <dbReference type="NCBI Taxonomy" id="343874"/>
    <lineage>
        <taxon>Bacteria</taxon>
        <taxon>Pseudomonadati</taxon>
        <taxon>Bacteroidota</taxon>
        <taxon>Flavobacteriia</taxon>
        <taxon>Flavobacteriales</taxon>
        <taxon>Weeksellaceae</taxon>
        <taxon>Empedobacter</taxon>
    </lineage>
</organism>
<protein>
    <submittedName>
        <fullName evidence="1">Uncharacterized protein</fullName>
    </submittedName>
</protein>